<reference evidence="1" key="1">
    <citation type="submission" date="2018-02" db="EMBL/GenBank/DDBJ databases">
        <title>Rhizophora mucronata_Transcriptome.</title>
        <authorList>
            <person name="Meera S.P."/>
            <person name="Sreeshan A."/>
            <person name="Augustine A."/>
        </authorList>
    </citation>
    <scope>NUCLEOTIDE SEQUENCE</scope>
    <source>
        <tissue evidence="1">Leaf</tissue>
    </source>
</reference>
<organism evidence="1">
    <name type="scientific">Rhizophora mucronata</name>
    <name type="common">Asiatic mangrove</name>
    <dbReference type="NCBI Taxonomy" id="61149"/>
    <lineage>
        <taxon>Eukaryota</taxon>
        <taxon>Viridiplantae</taxon>
        <taxon>Streptophyta</taxon>
        <taxon>Embryophyta</taxon>
        <taxon>Tracheophyta</taxon>
        <taxon>Spermatophyta</taxon>
        <taxon>Magnoliopsida</taxon>
        <taxon>eudicotyledons</taxon>
        <taxon>Gunneridae</taxon>
        <taxon>Pentapetalae</taxon>
        <taxon>rosids</taxon>
        <taxon>fabids</taxon>
        <taxon>Malpighiales</taxon>
        <taxon>Rhizophoraceae</taxon>
        <taxon>Rhizophora</taxon>
    </lineage>
</organism>
<name>A0A2P2P0S0_RHIMU</name>
<protein>
    <submittedName>
        <fullName evidence="1">Uncharacterized protein</fullName>
    </submittedName>
</protein>
<dbReference type="EMBL" id="GGEC01067851">
    <property type="protein sequence ID" value="MBX48335.1"/>
    <property type="molecule type" value="Transcribed_RNA"/>
</dbReference>
<proteinExistence type="predicted"/>
<evidence type="ECO:0000313" key="1">
    <source>
        <dbReference type="EMBL" id="MBX48335.1"/>
    </source>
</evidence>
<sequence>MVLPITVQKRTYM</sequence>
<accession>A0A2P2P0S0</accession>